<protein>
    <submittedName>
        <fullName evidence="3">DUF3475 domain-containing protein</fullName>
    </submittedName>
</protein>
<name>A0A183I2T2_9BILA</name>
<keyword evidence="2" id="KW-1185">Reference proteome</keyword>
<dbReference type="WBParaSite" id="OFLC_0001405201-mRNA-1">
    <property type="protein sequence ID" value="OFLC_0001405201-mRNA-1"/>
    <property type="gene ID" value="OFLC_0001405201"/>
</dbReference>
<evidence type="ECO:0000313" key="1">
    <source>
        <dbReference type="EMBL" id="VDP15352.1"/>
    </source>
</evidence>
<dbReference type="AlphaFoldDB" id="A0A183I2T2"/>
<organism evidence="3">
    <name type="scientific">Onchocerca flexuosa</name>
    <dbReference type="NCBI Taxonomy" id="387005"/>
    <lineage>
        <taxon>Eukaryota</taxon>
        <taxon>Metazoa</taxon>
        <taxon>Ecdysozoa</taxon>
        <taxon>Nematoda</taxon>
        <taxon>Chromadorea</taxon>
        <taxon>Rhabditida</taxon>
        <taxon>Spirurina</taxon>
        <taxon>Spiruromorpha</taxon>
        <taxon>Filarioidea</taxon>
        <taxon>Onchocercidae</taxon>
        <taxon>Onchocerca</taxon>
    </lineage>
</organism>
<accession>A0A183I2T2</accession>
<proteinExistence type="predicted"/>
<gene>
    <name evidence="1" type="ORF">OFLC_LOCUS14044</name>
</gene>
<sequence>MSSDKFLEQYKNQCLEVKMTSLVAALTKTCGTLNDLVTKMNVMSMERQSWLIASGRRARPFPANAFAESLLENNQEQTTMLRTTILKSSFSSLLNSLRCLQMDSKTPEKIVNRKCDKKVVEVFDDLSNEICSAADLVSLIVYLVAQFVI</sequence>
<reference evidence="1 2" key="2">
    <citation type="submission" date="2018-11" db="EMBL/GenBank/DDBJ databases">
        <authorList>
            <consortium name="Pathogen Informatics"/>
        </authorList>
    </citation>
    <scope>NUCLEOTIDE SEQUENCE [LARGE SCALE GENOMIC DNA]</scope>
</reference>
<evidence type="ECO:0000313" key="2">
    <source>
        <dbReference type="Proteomes" id="UP000267606"/>
    </source>
</evidence>
<dbReference type="EMBL" id="UZAJ01040557">
    <property type="protein sequence ID" value="VDP15352.1"/>
    <property type="molecule type" value="Genomic_DNA"/>
</dbReference>
<reference evidence="3" key="1">
    <citation type="submission" date="2016-06" db="UniProtKB">
        <authorList>
            <consortium name="WormBaseParasite"/>
        </authorList>
    </citation>
    <scope>IDENTIFICATION</scope>
</reference>
<dbReference type="Proteomes" id="UP000267606">
    <property type="component" value="Unassembled WGS sequence"/>
</dbReference>
<evidence type="ECO:0000313" key="3">
    <source>
        <dbReference type="WBParaSite" id="OFLC_0001405201-mRNA-1"/>
    </source>
</evidence>